<dbReference type="InterPro" id="IPR001810">
    <property type="entry name" value="F-box_dom"/>
</dbReference>
<evidence type="ECO:0000313" key="4">
    <source>
        <dbReference type="Proteomes" id="UP000554482"/>
    </source>
</evidence>
<keyword evidence="4" id="KW-1185">Reference proteome</keyword>
<dbReference type="PANTHER" id="PTHR33127">
    <property type="entry name" value="TRANSMEMBRANE PROTEIN"/>
    <property type="match status" value="1"/>
</dbReference>
<dbReference type="OrthoDB" id="1863935at2759"/>
<dbReference type="Gene3D" id="1.20.1280.50">
    <property type="match status" value="1"/>
</dbReference>
<dbReference type="InterPro" id="IPR036047">
    <property type="entry name" value="F-box-like_dom_sf"/>
</dbReference>
<evidence type="ECO:0000259" key="1">
    <source>
        <dbReference type="Pfam" id="PF00646"/>
    </source>
</evidence>
<comment type="caution">
    <text evidence="3">The sequence shown here is derived from an EMBL/GenBank/DDBJ whole genome shotgun (WGS) entry which is preliminary data.</text>
</comment>
<protein>
    <submittedName>
        <fullName evidence="3">F-box family protein</fullName>
    </submittedName>
</protein>
<sequence>MEVQNDPSERRGKRRSGLFSELEDFVTPTKEFGPWSSLPIEIMEIIMRRLYYSDHLQVRAVCKGWHSMDRVPPLKQLPWLILWGKKSCRSFKLIDPQYNKVYTLYMETTVFRGRNLTEIQICASKNSWFLMSSCSEEHVYSFLLYSPFVNSLERIKELPKLNSEQKIRIATFSSNPTSPDCVFFTLSYDNTTIDISTCRRGDTAWTITTFNNNNPMHQPFNNNVELWVANVLWGVETSIGEYSNVAYLDGKFYWPSLHPKMVGTYSIVEGDYHLYEYPPLESLGGSTHFVKTDEDGEILLVQMENRGLGRSRCPGHTIYRLDHRRMTWTKIDRLDDQVLCLGYHNDAAVLSVEDRETKNKVYLCRDRSIKYFEINSERYSCLFQYIAHNDLEYRQRIYIEPPSQLIETLV</sequence>
<dbReference type="Pfam" id="PF03478">
    <property type="entry name" value="Beta-prop_KIB1-4"/>
    <property type="match status" value="1"/>
</dbReference>
<dbReference type="Proteomes" id="UP000554482">
    <property type="component" value="Unassembled WGS sequence"/>
</dbReference>
<dbReference type="PANTHER" id="PTHR33127:SF5">
    <property type="entry name" value="TRANSMEMBRANE PROTEIN"/>
    <property type="match status" value="1"/>
</dbReference>
<dbReference type="Pfam" id="PF00646">
    <property type="entry name" value="F-box"/>
    <property type="match status" value="1"/>
</dbReference>
<name>A0A7J6VV74_THATH</name>
<evidence type="ECO:0000259" key="2">
    <source>
        <dbReference type="Pfam" id="PF03478"/>
    </source>
</evidence>
<dbReference type="InterPro" id="IPR005174">
    <property type="entry name" value="KIB1-4_b-propeller"/>
</dbReference>
<evidence type="ECO:0000313" key="3">
    <source>
        <dbReference type="EMBL" id="KAF5188996.1"/>
    </source>
</evidence>
<organism evidence="3 4">
    <name type="scientific">Thalictrum thalictroides</name>
    <name type="common">Rue-anemone</name>
    <name type="synonym">Anemone thalictroides</name>
    <dbReference type="NCBI Taxonomy" id="46969"/>
    <lineage>
        <taxon>Eukaryota</taxon>
        <taxon>Viridiplantae</taxon>
        <taxon>Streptophyta</taxon>
        <taxon>Embryophyta</taxon>
        <taxon>Tracheophyta</taxon>
        <taxon>Spermatophyta</taxon>
        <taxon>Magnoliopsida</taxon>
        <taxon>Ranunculales</taxon>
        <taxon>Ranunculaceae</taxon>
        <taxon>Thalictroideae</taxon>
        <taxon>Thalictrum</taxon>
    </lineage>
</organism>
<accession>A0A7J6VV74</accession>
<reference evidence="3 4" key="1">
    <citation type="submission" date="2020-06" db="EMBL/GenBank/DDBJ databases">
        <title>Transcriptomic and genomic resources for Thalictrum thalictroides and T. hernandezii: Facilitating candidate gene discovery in an emerging model plant lineage.</title>
        <authorList>
            <person name="Arias T."/>
            <person name="Riano-Pachon D.M."/>
            <person name="Di Stilio V.S."/>
        </authorList>
    </citation>
    <scope>NUCLEOTIDE SEQUENCE [LARGE SCALE GENOMIC DNA]</scope>
    <source>
        <strain evidence="4">cv. WT478/WT964</strain>
        <tissue evidence="3">Leaves</tissue>
    </source>
</reference>
<feature type="domain" description="F-box" evidence="1">
    <location>
        <begin position="35"/>
        <end position="67"/>
    </location>
</feature>
<gene>
    <name evidence="3" type="ORF">FRX31_021416</name>
</gene>
<dbReference type="AlphaFoldDB" id="A0A7J6VV74"/>
<feature type="domain" description="KIB1-4 beta-propeller" evidence="2">
    <location>
        <begin position="99"/>
        <end position="369"/>
    </location>
</feature>
<dbReference type="CDD" id="cd09917">
    <property type="entry name" value="F-box_SF"/>
    <property type="match status" value="1"/>
</dbReference>
<dbReference type="SUPFAM" id="SSF81383">
    <property type="entry name" value="F-box domain"/>
    <property type="match status" value="1"/>
</dbReference>
<dbReference type="EMBL" id="JABWDY010026089">
    <property type="protein sequence ID" value="KAF5188996.1"/>
    <property type="molecule type" value="Genomic_DNA"/>
</dbReference>
<proteinExistence type="predicted"/>